<dbReference type="PANTHER" id="PTHR23542">
    <property type="match status" value="1"/>
</dbReference>
<protein>
    <submittedName>
        <fullName evidence="6">MSF transporter</fullName>
    </submittedName>
</protein>
<feature type="transmembrane region" description="Helical" evidence="4">
    <location>
        <begin position="7"/>
        <end position="26"/>
    </location>
</feature>
<evidence type="ECO:0000259" key="5">
    <source>
        <dbReference type="PROSITE" id="PS50850"/>
    </source>
</evidence>
<keyword evidence="3 4" id="KW-0472">Membrane</keyword>
<name>A0A1U9JSQ5_9HYPH</name>
<feature type="transmembrane region" description="Helical" evidence="4">
    <location>
        <begin position="46"/>
        <end position="66"/>
    </location>
</feature>
<keyword evidence="2 4" id="KW-1133">Transmembrane helix</keyword>
<feature type="transmembrane region" description="Helical" evidence="4">
    <location>
        <begin position="247"/>
        <end position="266"/>
    </location>
</feature>
<gene>
    <name evidence="6" type="ORF">BHV28_01770</name>
</gene>
<evidence type="ECO:0000256" key="1">
    <source>
        <dbReference type="ARBA" id="ARBA00022692"/>
    </source>
</evidence>
<feature type="transmembrane region" description="Helical" evidence="4">
    <location>
        <begin position="208"/>
        <end position="227"/>
    </location>
</feature>
<feature type="transmembrane region" description="Helical" evidence="4">
    <location>
        <begin position="301"/>
        <end position="323"/>
    </location>
</feature>
<evidence type="ECO:0000313" key="7">
    <source>
        <dbReference type="Proteomes" id="UP000188912"/>
    </source>
</evidence>
<evidence type="ECO:0000313" key="6">
    <source>
        <dbReference type="EMBL" id="AQS40901.1"/>
    </source>
</evidence>
<dbReference type="Pfam" id="PF07690">
    <property type="entry name" value="MFS_1"/>
    <property type="match status" value="1"/>
</dbReference>
<sequence>MANPYSEIFRIPGAIAFSTAGFLARFPISMNSFSIITMISSTRSSGFAGLVATTYIIASACISPQVSRLADRYGQSRIALPFSLIAIAAIVVLVAAFHYHASDWILFVAAAFMGCMPSFGAFVRTRWVRLCGGTTRLQSAFALESIIDETIFMIGPVVVVYLATLLFPEAGLVAAALLLLSGSFAFCLQKRTEPAIILLRDKGGASVIFMPAIQILVLSLLAVGGIFGTAEVTALAIAKQQGVPASAGYALSAYAFGSFLAGIFYGGRIIRMELSRQFVFSIAFAALTILPLLFVHNIWQVTIVLFIAGAACSPTIIIAMRLVEGLAPREKMTEGITWASTGISVGVAVGLALAGQLIDHFPQAPQKGFIISVVAGLFALCIILLWRKKLEPRG</sequence>
<reference evidence="6 7" key="2">
    <citation type="journal article" date="2016" name="Sci. Rep.">
        <title>The genome of Rhizobiales bacteria in predatory ants reveals urease gene functions but no genes for nitrogen fixation.</title>
        <authorList>
            <person name="Neuvonen M.M."/>
            <person name="Tamarit D."/>
            <person name="Naslund K."/>
            <person name="Liebig J."/>
            <person name="Feldhaar H."/>
            <person name="Moran N.A."/>
            <person name="Guy L."/>
            <person name="Andersson S.G."/>
        </authorList>
    </citation>
    <scope>NUCLEOTIDE SEQUENCE [LARGE SCALE GENOMIC DNA]</scope>
    <source>
        <strain evidence="6 7">Hsal</strain>
    </source>
</reference>
<dbReference type="AlphaFoldDB" id="A0A1U9JSQ5"/>
<feature type="transmembrane region" description="Helical" evidence="4">
    <location>
        <begin position="104"/>
        <end position="125"/>
    </location>
</feature>
<dbReference type="SUPFAM" id="SSF103473">
    <property type="entry name" value="MFS general substrate transporter"/>
    <property type="match status" value="1"/>
</dbReference>
<reference evidence="6 7" key="1">
    <citation type="journal article" date="2010" name="Science">
        <title>Genomic comparison of the ants Camponotus floridanus and Harpegnathos saltator.</title>
        <authorList>
            <person name="Bonasio R."/>
            <person name="Zhang G."/>
            <person name="Ye C."/>
            <person name="Mutti N.S."/>
            <person name="Fang X."/>
            <person name="Qin N."/>
            <person name="Donahue G."/>
            <person name="Yang P."/>
            <person name="Li Q."/>
            <person name="Li C."/>
            <person name="Zhang P."/>
            <person name="Huang Z."/>
            <person name="Berger S.L."/>
            <person name="Reinberg D."/>
            <person name="Wang J."/>
            <person name="Liebig J."/>
        </authorList>
    </citation>
    <scope>NUCLEOTIDE SEQUENCE [LARGE SCALE GENOMIC DNA]</scope>
    <source>
        <strain evidence="6 7">Hsal</strain>
    </source>
</reference>
<dbReference type="KEGG" id="thd:BHV28_01770"/>
<organism evidence="6 7">
    <name type="scientific">Candidatus Tokpelaia hoelldobleri</name>
    <dbReference type="NCBI Taxonomy" id="1902579"/>
    <lineage>
        <taxon>Bacteria</taxon>
        <taxon>Pseudomonadati</taxon>
        <taxon>Pseudomonadota</taxon>
        <taxon>Alphaproteobacteria</taxon>
        <taxon>Hyphomicrobiales</taxon>
        <taxon>Candidatus Tokpelaia</taxon>
    </lineage>
</organism>
<feature type="transmembrane region" description="Helical" evidence="4">
    <location>
        <begin position="335"/>
        <end position="357"/>
    </location>
</feature>
<dbReference type="EMBL" id="CP017315">
    <property type="protein sequence ID" value="AQS40901.1"/>
    <property type="molecule type" value="Genomic_DNA"/>
</dbReference>
<evidence type="ECO:0000256" key="3">
    <source>
        <dbReference type="ARBA" id="ARBA00023136"/>
    </source>
</evidence>
<feature type="domain" description="Major facilitator superfamily (MFS) profile" evidence="5">
    <location>
        <begin position="212"/>
        <end position="394"/>
    </location>
</feature>
<dbReference type="PROSITE" id="PS50850">
    <property type="entry name" value="MFS"/>
    <property type="match status" value="1"/>
</dbReference>
<dbReference type="Gene3D" id="1.20.1250.20">
    <property type="entry name" value="MFS general substrate transporter like domains"/>
    <property type="match status" value="2"/>
</dbReference>
<dbReference type="Proteomes" id="UP000188912">
    <property type="component" value="Chromosome"/>
</dbReference>
<evidence type="ECO:0000256" key="2">
    <source>
        <dbReference type="ARBA" id="ARBA00022989"/>
    </source>
</evidence>
<dbReference type="InterPro" id="IPR011701">
    <property type="entry name" value="MFS"/>
</dbReference>
<keyword evidence="7" id="KW-1185">Reference proteome</keyword>
<evidence type="ECO:0000256" key="4">
    <source>
        <dbReference type="SAM" id="Phobius"/>
    </source>
</evidence>
<feature type="transmembrane region" description="Helical" evidence="4">
    <location>
        <begin position="146"/>
        <end position="164"/>
    </location>
</feature>
<feature type="transmembrane region" description="Helical" evidence="4">
    <location>
        <begin position="78"/>
        <end position="98"/>
    </location>
</feature>
<dbReference type="GO" id="GO:0022857">
    <property type="term" value="F:transmembrane transporter activity"/>
    <property type="evidence" value="ECO:0007669"/>
    <property type="project" value="InterPro"/>
</dbReference>
<feature type="transmembrane region" description="Helical" evidence="4">
    <location>
        <begin position="278"/>
        <end position="295"/>
    </location>
</feature>
<dbReference type="InterPro" id="IPR020846">
    <property type="entry name" value="MFS_dom"/>
</dbReference>
<accession>A0A1U9JSQ5</accession>
<proteinExistence type="predicted"/>
<dbReference type="PANTHER" id="PTHR23542:SF1">
    <property type="entry name" value="MAJOR FACILITATOR SUPERFAMILY (MFS) PROFILE DOMAIN-CONTAINING PROTEIN"/>
    <property type="match status" value="1"/>
</dbReference>
<keyword evidence="1 4" id="KW-0812">Transmembrane</keyword>
<feature type="transmembrane region" description="Helical" evidence="4">
    <location>
        <begin position="369"/>
        <end position="386"/>
    </location>
</feature>
<feature type="transmembrane region" description="Helical" evidence="4">
    <location>
        <begin position="170"/>
        <end position="188"/>
    </location>
</feature>
<dbReference type="InterPro" id="IPR036259">
    <property type="entry name" value="MFS_trans_sf"/>
</dbReference>